<dbReference type="PROSITE" id="PS50838">
    <property type="entry name" value="MAGE"/>
    <property type="match status" value="1"/>
</dbReference>
<dbReference type="SMART" id="SM01373">
    <property type="entry name" value="MAGE"/>
    <property type="match status" value="1"/>
</dbReference>
<dbReference type="Proteomes" id="UP000193920">
    <property type="component" value="Unassembled WGS sequence"/>
</dbReference>
<protein>
    <submittedName>
        <fullName evidence="3">MAGE-domain-containing protein</fullName>
    </submittedName>
</protein>
<organism evidence="3 4">
    <name type="scientific">Neocallimastix californiae</name>
    <dbReference type="NCBI Taxonomy" id="1754190"/>
    <lineage>
        <taxon>Eukaryota</taxon>
        <taxon>Fungi</taxon>
        <taxon>Fungi incertae sedis</taxon>
        <taxon>Chytridiomycota</taxon>
        <taxon>Chytridiomycota incertae sedis</taxon>
        <taxon>Neocallimastigomycetes</taxon>
        <taxon>Neocallimastigales</taxon>
        <taxon>Neocallimastigaceae</taxon>
        <taxon>Neocallimastix</taxon>
    </lineage>
</organism>
<dbReference type="Gene3D" id="1.10.10.1210">
    <property type="entry name" value="MAGE homology domain, winged helix WH2 motif"/>
    <property type="match status" value="1"/>
</dbReference>
<reference evidence="3 4" key="1">
    <citation type="submission" date="2016-08" db="EMBL/GenBank/DDBJ databases">
        <title>A Parts List for Fungal Cellulosomes Revealed by Comparative Genomics.</title>
        <authorList>
            <consortium name="DOE Joint Genome Institute"/>
            <person name="Haitjema C.H."/>
            <person name="Gilmore S.P."/>
            <person name="Henske J.K."/>
            <person name="Solomon K.V."/>
            <person name="De Groot R."/>
            <person name="Kuo A."/>
            <person name="Mondo S.J."/>
            <person name="Salamov A.A."/>
            <person name="Labutti K."/>
            <person name="Zhao Z."/>
            <person name="Chiniquy J."/>
            <person name="Barry K."/>
            <person name="Brewer H.M."/>
            <person name="Purvine S.O."/>
            <person name="Wright A.T."/>
            <person name="Boxma B."/>
            <person name="Van Alen T."/>
            <person name="Hackstein J.H."/>
            <person name="Baker S.E."/>
            <person name="Grigoriev I.V."/>
            <person name="O'Malley M.A."/>
        </authorList>
    </citation>
    <scope>NUCLEOTIDE SEQUENCE [LARGE SCALE GENOMIC DNA]</scope>
    <source>
        <strain evidence="3 4">G1</strain>
    </source>
</reference>
<comment type="caution">
    <text evidence="3">The sequence shown here is derived from an EMBL/GenBank/DDBJ whole genome shotgun (WGS) entry which is preliminary data.</text>
</comment>
<dbReference type="GO" id="GO:0005634">
    <property type="term" value="C:nucleus"/>
    <property type="evidence" value="ECO:0007669"/>
    <property type="project" value="TreeGrafter"/>
</dbReference>
<dbReference type="GO" id="GO:0006281">
    <property type="term" value="P:DNA repair"/>
    <property type="evidence" value="ECO:0007669"/>
    <property type="project" value="TreeGrafter"/>
</dbReference>
<dbReference type="FunFam" id="1.10.10.1210:FF:000001">
    <property type="entry name" value="melanoma-associated antigen D1"/>
    <property type="match status" value="1"/>
</dbReference>
<evidence type="ECO:0000313" key="4">
    <source>
        <dbReference type="Proteomes" id="UP000193920"/>
    </source>
</evidence>
<dbReference type="InterPro" id="IPR041898">
    <property type="entry name" value="MAGE_WH1"/>
</dbReference>
<dbReference type="AlphaFoldDB" id="A0A1Y2FRB1"/>
<feature type="region of interest" description="Disordered" evidence="1">
    <location>
        <begin position="1"/>
        <end position="23"/>
    </location>
</feature>
<keyword evidence="4" id="KW-1185">Reference proteome</keyword>
<dbReference type="STRING" id="1754190.A0A1Y2FRB1"/>
<sequence>MNVDDDSEISTQSNFKMPSNITPEDINQKSIELVRLALSNNISDTPLKKEEIKKKVIKDNMKIFPLVFDKAQKTLRTVYSMELVEYPTRGSAIHSLNKSNDSETPATQATQSSQASTSSQTSAKKSSSKKYSTNSYILRNIIPGNLRRGLTFNKKDYQWHGFIIIVLCLVYVNSNHIREDLLYKYLKKLGLEKNVKHNIFGDIEKSISQLIQKGYLEKEKSNISNEEVIFTYRWGSRALVEFPEKNLIKFITKFYEDSEKDQITRELVRSRGIN</sequence>
<dbReference type="InterPro" id="IPR002190">
    <property type="entry name" value="MHD_dom"/>
</dbReference>
<accession>A0A1Y2FRB1</accession>
<dbReference type="Gene3D" id="1.10.10.1200">
    <property type="entry name" value="MAGE homology domain, winged helix WH1 motif"/>
    <property type="match status" value="1"/>
</dbReference>
<feature type="compositionally biased region" description="Polar residues" evidence="1">
    <location>
        <begin position="94"/>
        <end position="105"/>
    </location>
</feature>
<feature type="domain" description="MAGE" evidence="2">
    <location>
        <begin position="26"/>
        <end position="261"/>
    </location>
</feature>
<dbReference type="OrthoDB" id="205198at2759"/>
<proteinExistence type="predicted"/>
<gene>
    <name evidence="3" type="ORF">LY90DRAFT_198292</name>
</gene>
<feature type="compositionally biased region" description="Polar residues" evidence="1">
    <location>
        <begin position="9"/>
        <end position="22"/>
    </location>
</feature>
<dbReference type="PANTHER" id="PTHR11736:SF14">
    <property type="entry name" value="NSE3 HOMOLOG, SMC5-SMC6 COMPLEX COMPONENT"/>
    <property type="match status" value="1"/>
</dbReference>
<evidence type="ECO:0000259" key="2">
    <source>
        <dbReference type="PROSITE" id="PS50838"/>
    </source>
</evidence>
<dbReference type="InterPro" id="IPR041899">
    <property type="entry name" value="MAGE_WH2"/>
</dbReference>
<feature type="region of interest" description="Disordered" evidence="1">
    <location>
        <begin position="94"/>
        <end position="127"/>
    </location>
</feature>
<dbReference type="PANTHER" id="PTHR11736">
    <property type="entry name" value="MELANOMA-ASSOCIATED ANTIGEN MAGE ANTIGEN"/>
    <property type="match status" value="1"/>
</dbReference>
<evidence type="ECO:0000256" key="1">
    <source>
        <dbReference type="SAM" id="MobiDB-lite"/>
    </source>
</evidence>
<name>A0A1Y2FRB1_9FUNG</name>
<dbReference type="InterPro" id="IPR037445">
    <property type="entry name" value="MAGE"/>
</dbReference>
<feature type="compositionally biased region" description="Low complexity" evidence="1">
    <location>
        <begin position="106"/>
        <end position="125"/>
    </location>
</feature>
<dbReference type="EMBL" id="MCOG01000004">
    <property type="protein sequence ID" value="ORY85255.1"/>
    <property type="molecule type" value="Genomic_DNA"/>
</dbReference>
<evidence type="ECO:0000313" key="3">
    <source>
        <dbReference type="EMBL" id="ORY85255.1"/>
    </source>
</evidence>
<dbReference type="Pfam" id="PF01454">
    <property type="entry name" value="MAGE"/>
    <property type="match status" value="1"/>
</dbReference>